<proteinExistence type="predicted"/>
<keyword evidence="2" id="KW-0645">Protease</keyword>
<evidence type="ECO:0000256" key="5">
    <source>
        <dbReference type="ARBA" id="ARBA00022801"/>
    </source>
</evidence>
<dbReference type="InterPro" id="IPR036950">
    <property type="entry name" value="PBP_transglycosylase"/>
</dbReference>
<dbReference type="InterPro" id="IPR001264">
    <property type="entry name" value="Glyco_trans_51"/>
</dbReference>
<dbReference type="Gene3D" id="3.40.710.10">
    <property type="entry name" value="DD-peptidase/beta-lactamase superfamily"/>
    <property type="match status" value="1"/>
</dbReference>
<evidence type="ECO:0000256" key="7">
    <source>
        <dbReference type="ARBA" id="ARBA00034000"/>
    </source>
</evidence>
<comment type="caution">
    <text evidence="13">The sequence shown here is derived from an EMBL/GenBank/DDBJ whole genome shotgun (WGS) entry which is preliminary data.</text>
</comment>
<dbReference type="InterPro" id="IPR050396">
    <property type="entry name" value="Glycosyltr_51/Transpeptidase"/>
</dbReference>
<evidence type="ECO:0000256" key="2">
    <source>
        <dbReference type="ARBA" id="ARBA00022670"/>
    </source>
</evidence>
<dbReference type="SUPFAM" id="SSF53955">
    <property type="entry name" value="Lysozyme-like"/>
    <property type="match status" value="1"/>
</dbReference>
<keyword evidence="4 13" id="KW-0808">Transferase</keyword>
<feature type="compositionally biased region" description="Gly residues" evidence="9">
    <location>
        <begin position="737"/>
        <end position="795"/>
    </location>
</feature>
<feature type="region of interest" description="Disordered" evidence="9">
    <location>
        <begin position="1"/>
        <end position="37"/>
    </location>
</feature>
<keyword evidence="5" id="KW-0378">Hydrolase</keyword>
<comment type="catalytic activity">
    <reaction evidence="7">
        <text>Preferential cleavage: (Ac)2-L-Lys-D-Ala-|-D-Ala. Also transpeptidation of peptidyl-alanyl moieties that are N-acyl substituents of D-alanine.</text>
        <dbReference type="EC" id="3.4.16.4"/>
    </reaction>
</comment>
<dbReference type="InterPro" id="IPR023346">
    <property type="entry name" value="Lysozyme-like_dom_sf"/>
</dbReference>
<keyword evidence="10" id="KW-1133">Transmembrane helix</keyword>
<reference evidence="14" key="1">
    <citation type="submission" date="2023-07" db="EMBL/GenBank/DDBJ databases">
        <title>30 novel species of actinomycetes from the DSMZ collection.</title>
        <authorList>
            <person name="Nouioui I."/>
        </authorList>
    </citation>
    <scope>NUCLEOTIDE SEQUENCE [LARGE SCALE GENOMIC DNA]</scope>
    <source>
        <strain evidence="14">DSM 42041</strain>
    </source>
</reference>
<feature type="region of interest" description="Disordered" evidence="9">
    <location>
        <begin position="583"/>
        <end position="603"/>
    </location>
</feature>
<evidence type="ECO:0000256" key="6">
    <source>
        <dbReference type="ARBA" id="ARBA00023268"/>
    </source>
</evidence>
<dbReference type="Pfam" id="PF00912">
    <property type="entry name" value="Transgly"/>
    <property type="match status" value="1"/>
</dbReference>
<evidence type="ECO:0000256" key="1">
    <source>
        <dbReference type="ARBA" id="ARBA00022645"/>
    </source>
</evidence>
<dbReference type="RefSeq" id="WP_311671757.1">
    <property type="nucleotide sequence ID" value="NZ_JAVREQ010000001.1"/>
</dbReference>
<feature type="domain" description="Glycosyl transferase family 51" evidence="12">
    <location>
        <begin position="101"/>
        <end position="269"/>
    </location>
</feature>
<keyword evidence="1" id="KW-0121">Carboxypeptidase</keyword>
<dbReference type="Pfam" id="PF00905">
    <property type="entry name" value="Transpeptidase"/>
    <property type="match status" value="1"/>
</dbReference>
<dbReference type="EMBL" id="JAVREQ010000001">
    <property type="protein sequence ID" value="MDT0377846.1"/>
    <property type="molecule type" value="Genomic_DNA"/>
</dbReference>
<evidence type="ECO:0000256" key="3">
    <source>
        <dbReference type="ARBA" id="ARBA00022676"/>
    </source>
</evidence>
<feature type="region of interest" description="Disordered" evidence="9">
    <location>
        <begin position="670"/>
        <end position="795"/>
    </location>
</feature>
<evidence type="ECO:0000259" key="12">
    <source>
        <dbReference type="Pfam" id="PF00912"/>
    </source>
</evidence>
<dbReference type="SUPFAM" id="SSF56601">
    <property type="entry name" value="beta-lactamase/transpeptidase-like"/>
    <property type="match status" value="1"/>
</dbReference>
<organism evidence="13 14">
    <name type="scientific">Streptomyces hazeniae</name>
    <dbReference type="NCBI Taxonomy" id="3075538"/>
    <lineage>
        <taxon>Bacteria</taxon>
        <taxon>Bacillati</taxon>
        <taxon>Actinomycetota</taxon>
        <taxon>Actinomycetes</taxon>
        <taxon>Kitasatosporales</taxon>
        <taxon>Streptomycetaceae</taxon>
        <taxon>Streptomyces</taxon>
    </lineage>
</organism>
<dbReference type="Proteomes" id="UP001183414">
    <property type="component" value="Unassembled WGS sequence"/>
</dbReference>
<evidence type="ECO:0000313" key="13">
    <source>
        <dbReference type="EMBL" id="MDT0377846.1"/>
    </source>
</evidence>
<comment type="catalytic activity">
    <reaction evidence="8">
        <text>[GlcNAc-(1-&gt;4)-Mur2Ac(oyl-L-Ala-gamma-D-Glu-L-Lys-D-Ala-D-Ala)](n)-di-trans,octa-cis-undecaprenyl diphosphate + beta-D-GlcNAc-(1-&gt;4)-Mur2Ac(oyl-L-Ala-gamma-D-Glu-L-Lys-D-Ala-D-Ala)-di-trans,octa-cis-undecaprenyl diphosphate = [GlcNAc-(1-&gt;4)-Mur2Ac(oyl-L-Ala-gamma-D-Glu-L-Lys-D-Ala-D-Ala)](n+1)-di-trans,octa-cis-undecaprenyl diphosphate + di-trans,octa-cis-undecaprenyl diphosphate + H(+)</text>
        <dbReference type="Rhea" id="RHEA:23708"/>
        <dbReference type="Rhea" id="RHEA-COMP:9602"/>
        <dbReference type="Rhea" id="RHEA-COMP:9603"/>
        <dbReference type="ChEBI" id="CHEBI:15378"/>
        <dbReference type="ChEBI" id="CHEBI:58405"/>
        <dbReference type="ChEBI" id="CHEBI:60033"/>
        <dbReference type="ChEBI" id="CHEBI:78435"/>
        <dbReference type="EC" id="2.4.99.28"/>
    </reaction>
</comment>
<dbReference type="PANTHER" id="PTHR32282">
    <property type="entry name" value="BINDING PROTEIN TRANSPEPTIDASE, PUTATIVE-RELATED"/>
    <property type="match status" value="1"/>
</dbReference>
<evidence type="ECO:0000259" key="11">
    <source>
        <dbReference type="Pfam" id="PF00905"/>
    </source>
</evidence>
<feature type="compositionally biased region" description="Pro residues" evidence="9">
    <location>
        <begin position="702"/>
        <end position="720"/>
    </location>
</feature>
<dbReference type="EC" id="2.4.-.-" evidence="13"/>
<dbReference type="GO" id="GO:0016757">
    <property type="term" value="F:glycosyltransferase activity"/>
    <property type="evidence" value="ECO:0007669"/>
    <property type="project" value="UniProtKB-KW"/>
</dbReference>
<evidence type="ECO:0000256" key="10">
    <source>
        <dbReference type="SAM" id="Phobius"/>
    </source>
</evidence>
<evidence type="ECO:0000256" key="9">
    <source>
        <dbReference type="SAM" id="MobiDB-lite"/>
    </source>
</evidence>
<feature type="domain" description="Penicillin-binding protein transpeptidase" evidence="11">
    <location>
        <begin position="372"/>
        <end position="626"/>
    </location>
</feature>
<evidence type="ECO:0000256" key="8">
    <source>
        <dbReference type="ARBA" id="ARBA00049902"/>
    </source>
</evidence>
<dbReference type="InterPro" id="IPR012338">
    <property type="entry name" value="Beta-lactam/transpept-like"/>
</dbReference>
<keyword evidence="3 13" id="KW-0328">Glycosyltransferase</keyword>
<feature type="region of interest" description="Disordered" evidence="9">
    <location>
        <begin position="418"/>
        <end position="458"/>
    </location>
</feature>
<keyword evidence="6" id="KW-0511">Multifunctional enzyme</keyword>
<feature type="transmembrane region" description="Helical" evidence="10">
    <location>
        <begin position="46"/>
        <end position="72"/>
    </location>
</feature>
<evidence type="ECO:0000313" key="14">
    <source>
        <dbReference type="Proteomes" id="UP001183414"/>
    </source>
</evidence>
<name>A0ABU2NLJ0_9ACTN</name>
<evidence type="ECO:0000256" key="4">
    <source>
        <dbReference type="ARBA" id="ARBA00022679"/>
    </source>
</evidence>
<sequence>MSDEPNRDTGPYAADGDWTPGEEPGGEPDAEHDGSRRTGARRLIPTWRMVVGAVLTVILLISGGMVAGYLLVDIPEPNPHAVSQSNVYLYSDGSRIAVDGEYNRESVPLDEISRGAQRAMLSAEDRNFYSEPAVNLKAMSRAAWNMMTGGSTQSGSTITQQYVKNYYLTQEQTVTRKVKEFFIAIKLDNEVSKDEILQGYLNTSYFGRNAYGIQSAAQAYYGKDADALTVAEGAYLAALVNAPSAYDVKAHPENTDRAKARWKYVLRGMVEEGWLSKQKRKAMEFPEPDPVKPSTSLSGQRGYLVNAVNDHLIDSGIITAGRLRSGGFTIRTTIDREKQDALVDAVDAELVSRLDEENRKVDTYVRTGGTSIDPQTGEVVAMYGGENFVEQYTNTATAREYQVGSTFKPFVFTSALDHDSTTQDGQPISARTVYDGTSGRPAEVDGRPTDFAPENEDQVDYGPVTVSEAMDKSINAVFAQMGIDVGVENVRETATALGIPDSVIDPKVGASISLGVSPASTVDMAEAYAALANHGMHRDATLVTKVTRGAETVDLPERKEKRVVPRDAADTTTAVLESVVEGGTATAAQSAGRPAAGKTGTAEEDKAAWFAGYTPELATVISVVGKNPETGAQEPMYEALGLPRINGGGPPAEIWGAYTAAALEGEPVKDFDLDTRGPVLPTAPPSEDTDPSEPPATDVPTEEPPTQPTDPGIPTPPTGTPDPTGGPSIPPDPTTGGTDGGTTDGGTTDGGTTDGGTTDGGTTGGPGGEAWGGTSSGYGGSQSTGEVGAGEDGGG</sequence>
<keyword evidence="10" id="KW-0472">Membrane</keyword>
<dbReference type="InterPro" id="IPR001460">
    <property type="entry name" value="PCN-bd_Tpept"/>
</dbReference>
<dbReference type="Gene3D" id="1.10.3810.10">
    <property type="entry name" value="Biosynthetic peptidoglycan transglycosylase-like"/>
    <property type="match status" value="1"/>
</dbReference>
<accession>A0ABU2NLJ0</accession>
<protein>
    <submittedName>
        <fullName evidence="13">Transglycosylase domain-containing protein</fullName>
        <ecNumber evidence="13">2.4.-.-</ecNumber>
    </submittedName>
</protein>
<keyword evidence="14" id="KW-1185">Reference proteome</keyword>
<keyword evidence="10" id="KW-0812">Transmembrane</keyword>
<gene>
    <name evidence="13" type="ORF">RM572_03535</name>
</gene>
<dbReference type="PANTHER" id="PTHR32282:SF34">
    <property type="entry name" value="PENICILLIN-BINDING PROTEIN 1A"/>
    <property type="match status" value="1"/>
</dbReference>